<evidence type="ECO:0000313" key="3">
    <source>
        <dbReference type="Proteomes" id="UP000828924"/>
    </source>
</evidence>
<gene>
    <name evidence="2" type="ORF">J4032_09985</name>
</gene>
<dbReference type="Proteomes" id="UP000828924">
    <property type="component" value="Chromosome"/>
</dbReference>
<accession>A0ABY3WK22</accession>
<dbReference type="RefSeq" id="WP_242330413.1">
    <property type="nucleotide sequence ID" value="NZ_CP071872.1"/>
</dbReference>
<protein>
    <submittedName>
        <fullName evidence="2">Uncharacterized protein</fullName>
    </submittedName>
</protein>
<proteinExistence type="predicted"/>
<name>A0ABY3WK22_9ACTN</name>
<organism evidence="2 3">
    <name type="scientific">Streptomyces formicae</name>
    <dbReference type="NCBI Taxonomy" id="1616117"/>
    <lineage>
        <taxon>Bacteria</taxon>
        <taxon>Bacillati</taxon>
        <taxon>Actinomycetota</taxon>
        <taxon>Actinomycetes</taxon>
        <taxon>Kitasatosporales</taxon>
        <taxon>Streptomycetaceae</taxon>
        <taxon>Streptomyces</taxon>
    </lineage>
</organism>
<sequence>MKAWRRPPGSAVEERAPAETVYGGPEGEEAGWVTVSTGATAIVTGVLRWAA</sequence>
<evidence type="ECO:0000256" key="1">
    <source>
        <dbReference type="SAM" id="MobiDB-lite"/>
    </source>
</evidence>
<feature type="region of interest" description="Disordered" evidence="1">
    <location>
        <begin position="1"/>
        <end position="26"/>
    </location>
</feature>
<evidence type="ECO:0000313" key="2">
    <source>
        <dbReference type="EMBL" id="UNM11829.1"/>
    </source>
</evidence>
<reference evidence="2 3" key="1">
    <citation type="submission" date="2021-03" db="EMBL/GenBank/DDBJ databases">
        <title>Complete genome of Streptomyces formicae strain 1H-GS9 (DSM 100524).</title>
        <authorList>
            <person name="Atanasov K.E."/>
            <person name="Altabella T."/>
            <person name="Ferrer A."/>
        </authorList>
    </citation>
    <scope>NUCLEOTIDE SEQUENCE [LARGE SCALE GENOMIC DNA]</scope>
    <source>
        <strain evidence="2 3">1H-GS9</strain>
    </source>
</reference>
<dbReference type="EMBL" id="CP071872">
    <property type="protein sequence ID" value="UNM11829.1"/>
    <property type="molecule type" value="Genomic_DNA"/>
</dbReference>
<keyword evidence="3" id="KW-1185">Reference proteome</keyword>